<reference evidence="1" key="1">
    <citation type="submission" date="2021-01" db="EMBL/GenBank/DDBJ databases">
        <authorList>
            <person name="Kaushik A."/>
        </authorList>
    </citation>
    <scope>NUCLEOTIDE SEQUENCE</scope>
    <source>
        <strain evidence="1">Type strain: AG8-Rh-89/</strain>
    </source>
</reference>
<accession>A0A8H3HBZ7</accession>
<dbReference type="Pfam" id="PF11951">
    <property type="entry name" value="Fungal_trans_2"/>
    <property type="match status" value="1"/>
</dbReference>
<proteinExistence type="predicted"/>
<gene>
    <name evidence="1" type="ORF">RDB_LOCUS113342</name>
</gene>
<name>A0A8H3HBZ7_9AGAM</name>
<dbReference type="InterPro" id="IPR021858">
    <property type="entry name" value="Fun_TF"/>
</dbReference>
<dbReference type="AlphaFoldDB" id="A0A8H3HBZ7"/>
<evidence type="ECO:0008006" key="3">
    <source>
        <dbReference type="Google" id="ProtNLM"/>
    </source>
</evidence>
<dbReference type="EMBL" id="CAJMWZ010006165">
    <property type="protein sequence ID" value="CAE6516934.1"/>
    <property type="molecule type" value="Genomic_DNA"/>
</dbReference>
<protein>
    <recommendedName>
        <fullName evidence="3">Transcription factor domain-containing protein</fullName>
    </recommendedName>
</protein>
<comment type="caution">
    <text evidence="1">The sequence shown here is derived from an EMBL/GenBank/DDBJ whole genome shotgun (WGS) entry which is preliminary data.</text>
</comment>
<organism evidence="1 2">
    <name type="scientific">Rhizoctonia solani</name>
    <dbReference type="NCBI Taxonomy" id="456999"/>
    <lineage>
        <taxon>Eukaryota</taxon>
        <taxon>Fungi</taxon>
        <taxon>Dikarya</taxon>
        <taxon>Basidiomycota</taxon>
        <taxon>Agaricomycotina</taxon>
        <taxon>Agaricomycetes</taxon>
        <taxon>Cantharellales</taxon>
        <taxon>Ceratobasidiaceae</taxon>
        <taxon>Rhizoctonia</taxon>
    </lineage>
</organism>
<dbReference type="Proteomes" id="UP000663850">
    <property type="component" value="Unassembled WGS sequence"/>
</dbReference>
<sequence>MNNTLYQLAYLHFTLVDSILGYNLLQKALPRFFQIVADDSNLFMEHPNGNLLVSFPRALSAPRYELRRFIIYDTVAAFVLGVSPLVQYGYDGECDSRSHGLEWIHGIPVALLDAISQVNSWRAGPRVPLDDWEVLERRVLAWQPSSAARTEDSVAESASAARVAVQEGWRHAVLIYIYMGICGVSSHDLRVQASVHRIVRIGQIVANLPIGVHMLTHCVVAGLAARLEKHRLLVHEMLLSFKDTRVWIFRGPQFGQVLSHLWHGVGAGGAPVTWDDYVQARSAIAPG</sequence>
<evidence type="ECO:0000313" key="2">
    <source>
        <dbReference type="Proteomes" id="UP000663850"/>
    </source>
</evidence>
<evidence type="ECO:0000313" key="1">
    <source>
        <dbReference type="EMBL" id="CAE6516934.1"/>
    </source>
</evidence>